<evidence type="ECO:0000256" key="6">
    <source>
        <dbReference type="ARBA" id="ARBA00022918"/>
    </source>
</evidence>
<keyword evidence="4" id="KW-0255">Endonuclease</keyword>
<keyword evidence="9" id="KW-1185">Reference proteome</keyword>
<feature type="domain" description="Reverse transcriptase RNase H-like" evidence="7">
    <location>
        <begin position="3"/>
        <end position="106"/>
    </location>
</feature>
<comment type="caution">
    <text evidence="8">The sequence shown here is derived from an EMBL/GenBank/DDBJ whole genome shotgun (WGS) entry which is preliminary data.</text>
</comment>
<dbReference type="InterPro" id="IPR043502">
    <property type="entry name" value="DNA/RNA_pol_sf"/>
</dbReference>
<dbReference type="InterPro" id="IPR050951">
    <property type="entry name" value="Retrovirus_Pol_polyprotein"/>
</dbReference>
<evidence type="ECO:0000256" key="5">
    <source>
        <dbReference type="ARBA" id="ARBA00022801"/>
    </source>
</evidence>
<dbReference type="InterPro" id="IPR041373">
    <property type="entry name" value="RT_RNaseH"/>
</dbReference>
<proteinExistence type="predicted"/>
<evidence type="ECO:0000256" key="3">
    <source>
        <dbReference type="ARBA" id="ARBA00022722"/>
    </source>
</evidence>
<evidence type="ECO:0000313" key="9">
    <source>
        <dbReference type="Proteomes" id="UP001148838"/>
    </source>
</evidence>
<evidence type="ECO:0000256" key="1">
    <source>
        <dbReference type="ARBA" id="ARBA00022679"/>
    </source>
</evidence>
<organism evidence="8 9">
    <name type="scientific">Periplaneta americana</name>
    <name type="common">American cockroach</name>
    <name type="synonym">Blatta americana</name>
    <dbReference type="NCBI Taxonomy" id="6978"/>
    <lineage>
        <taxon>Eukaryota</taxon>
        <taxon>Metazoa</taxon>
        <taxon>Ecdysozoa</taxon>
        <taxon>Arthropoda</taxon>
        <taxon>Hexapoda</taxon>
        <taxon>Insecta</taxon>
        <taxon>Pterygota</taxon>
        <taxon>Neoptera</taxon>
        <taxon>Polyneoptera</taxon>
        <taxon>Dictyoptera</taxon>
        <taxon>Blattodea</taxon>
        <taxon>Blattoidea</taxon>
        <taxon>Blattidae</taxon>
        <taxon>Blattinae</taxon>
        <taxon>Periplaneta</taxon>
    </lineage>
</organism>
<dbReference type="Pfam" id="PF17917">
    <property type="entry name" value="RT_RNaseH"/>
    <property type="match status" value="1"/>
</dbReference>
<keyword evidence="2" id="KW-0548">Nucleotidyltransferase</keyword>
<dbReference type="SUPFAM" id="SSF56672">
    <property type="entry name" value="DNA/RNA polymerases"/>
    <property type="match status" value="1"/>
</dbReference>
<name>A0ABQ8RUR8_PERAM</name>
<sequence>MADFQRPFILQNDACGSAVAAVLMQETEDGCRPTTYASRTLTDQERQNWIYELEALAVLFGVEKFRLYLEHVEFRLQVDNQALCRVLAHPRNSGRLARWAMRLYAFRLTVEHIRGTQNIIADSLSRMFEGYTDEFGY</sequence>
<evidence type="ECO:0000259" key="7">
    <source>
        <dbReference type="Pfam" id="PF17917"/>
    </source>
</evidence>
<evidence type="ECO:0000256" key="2">
    <source>
        <dbReference type="ARBA" id="ARBA00022695"/>
    </source>
</evidence>
<dbReference type="EMBL" id="JAJSOF020000043">
    <property type="protein sequence ID" value="KAJ4425473.1"/>
    <property type="molecule type" value="Genomic_DNA"/>
</dbReference>
<reference evidence="8 9" key="1">
    <citation type="journal article" date="2022" name="Allergy">
        <title>Genome assembly and annotation of Periplaneta americana reveal a comprehensive cockroach allergen profile.</title>
        <authorList>
            <person name="Wang L."/>
            <person name="Xiong Q."/>
            <person name="Saelim N."/>
            <person name="Wang L."/>
            <person name="Nong W."/>
            <person name="Wan A.T."/>
            <person name="Shi M."/>
            <person name="Liu X."/>
            <person name="Cao Q."/>
            <person name="Hui J.H.L."/>
            <person name="Sookrung N."/>
            <person name="Leung T.F."/>
            <person name="Tungtrongchitr A."/>
            <person name="Tsui S.K.W."/>
        </authorList>
    </citation>
    <scope>NUCLEOTIDE SEQUENCE [LARGE SCALE GENOMIC DNA]</scope>
    <source>
        <strain evidence="8">PWHHKU_190912</strain>
    </source>
</reference>
<accession>A0ABQ8RUR8</accession>
<keyword evidence="6" id="KW-0695">RNA-directed DNA polymerase</keyword>
<keyword evidence="1" id="KW-0808">Transferase</keyword>
<protein>
    <recommendedName>
        <fullName evidence="7">Reverse transcriptase RNase H-like domain-containing protein</fullName>
    </recommendedName>
</protein>
<dbReference type="PANTHER" id="PTHR37984:SF5">
    <property type="entry name" value="PROTEIN NYNRIN-LIKE"/>
    <property type="match status" value="1"/>
</dbReference>
<dbReference type="Gene3D" id="3.10.20.370">
    <property type="match status" value="1"/>
</dbReference>
<keyword evidence="3" id="KW-0540">Nuclease</keyword>
<evidence type="ECO:0000256" key="4">
    <source>
        <dbReference type="ARBA" id="ARBA00022759"/>
    </source>
</evidence>
<keyword evidence="5" id="KW-0378">Hydrolase</keyword>
<dbReference type="CDD" id="cd09274">
    <property type="entry name" value="RNase_HI_RT_Ty3"/>
    <property type="match status" value="1"/>
</dbReference>
<evidence type="ECO:0000313" key="8">
    <source>
        <dbReference type="EMBL" id="KAJ4425473.1"/>
    </source>
</evidence>
<dbReference type="PANTHER" id="PTHR37984">
    <property type="entry name" value="PROTEIN CBG26694"/>
    <property type="match status" value="1"/>
</dbReference>
<dbReference type="Proteomes" id="UP001148838">
    <property type="component" value="Unassembled WGS sequence"/>
</dbReference>
<gene>
    <name evidence="8" type="ORF">ANN_28089</name>
</gene>